<reference evidence="2 3" key="1">
    <citation type="journal article" date="2020" name="Front. Microbiol.">
        <title>Single-cell genomics of novel Actinobacteria with the Wood-Ljungdahl pathway discovered in a serpentinizing system.</title>
        <authorList>
            <person name="Merino N."/>
            <person name="Kawai M."/>
            <person name="Boyd E.S."/>
            <person name="Colman D.R."/>
            <person name="McGlynn S.E."/>
            <person name="Nealson K.H."/>
            <person name="Kurokawa K."/>
            <person name="Hongoh Y."/>
        </authorList>
    </citation>
    <scope>NUCLEOTIDE SEQUENCE [LARGE SCALE GENOMIC DNA]</scope>
    <source>
        <strain evidence="2 3">S33</strain>
    </source>
</reference>
<dbReference type="PROSITE" id="PS51192">
    <property type="entry name" value="HELICASE_ATP_BIND_1"/>
    <property type="match status" value="1"/>
</dbReference>
<evidence type="ECO:0000259" key="1">
    <source>
        <dbReference type="PROSITE" id="PS51192"/>
    </source>
</evidence>
<dbReference type="Proteomes" id="UP000591948">
    <property type="component" value="Unassembled WGS sequence"/>
</dbReference>
<dbReference type="PANTHER" id="PTHR47957:SF3">
    <property type="entry name" value="ATP-DEPENDENT HELICASE HRQ1"/>
    <property type="match status" value="1"/>
</dbReference>
<dbReference type="InterPro" id="IPR014001">
    <property type="entry name" value="Helicase_ATP-bd"/>
</dbReference>
<name>A0A6V8P9R9_9ACTN</name>
<dbReference type="GO" id="GO:0006289">
    <property type="term" value="P:nucleotide-excision repair"/>
    <property type="evidence" value="ECO:0007669"/>
    <property type="project" value="TreeGrafter"/>
</dbReference>
<dbReference type="InterPro" id="IPR027417">
    <property type="entry name" value="P-loop_NTPase"/>
</dbReference>
<proteinExistence type="predicted"/>
<accession>A0A6V8P9R9</accession>
<evidence type="ECO:0000313" key="3">
    <source>
        <dbReference type="Proteomes" id="UP000591948"/>
    </source>
</evidence>
<protein>
    <recommendedName>
        <fullName evidence="1">Helicase ATP-binding domain-containing protein</fullName>
    </recommendedName>
</protein>
<comment type="caution">
    <text evidence="2">The sequence shown here is derived from an EMBL/GenBank/DDBJ whole genome shotgun (WGS) entry which is preliminary data.</text>
</comment>
<dbReference type="PANTHER" id="PTHR47957">
    <property type="entry name" value="ATP-DEPENDENT HELICASE HRQ1"/>
    <property type="match status" value="1"/>
</dbReference>
<gene>
    <name evidence="2" type="ORF">HKBW3S33_00988</name>
</gene>
<dbReference type="AlphaFoldDB" id="A0A6V8P9R9"/>
<dbReference type="GO" id="GO:0043138">
    <property type="term" value="F:3'-5' DNA helicase activity"/>
    <property type="evidence" value="ECO:0007669"/>
    <property type="project" value="TreeGrafter"/>
</dbReference>
<dbReference type="SUPFAM" id="SSF52540">
    <property type="entry name" value="P-loop containing nucleoside triphosphate hydrolases"/>
    <property type="match status" value="1"/>
</dbReference>
<keyword evidence="3" id="KW-1185">Reference proteome</keyword>
<dbReference type="EMBL" id="BLRY01000045">
    <property type="protein sequence ID" value="GFP27576.1"/>
    <property type="molecule type" value="Genomic_DNA"/>
</dbReference>
<organism evidence="2 3">
    <name type="scientific">Candidatus Hakubella thermalkaliphila</name>
    <dbReference type="NCBI Taxonomy" id="2754717"/>
    <lineage>
        <taxon>Bacteria</taxon>
        <taxon>Bacillati</taxon>
        <taxon>Actinomycetota</taxon>
        <taxon>Actinomycetota incertae sedis</taxon>
        <taxon>Candidatus Hakubellales</taxon>
        <taxon>Candidatus Hakubellaceae</taxon>
        <taxon>Candidatus Hakubella</taxon>
    </lineage>
</organism>
<dbReference type="RefSeq" id="WP_176233372.1">
    <property type="nucleotide sequence ID" value="NZ_BLRY01000045.1"/>
</dbReference>
<feature type="domain" description="Helicase ATP-binding" evidence="1">
    <location>
        <begin position="1"/>
        <end position="141"/>
    </location>
</feature>
<dbReference type="GO" id="GO:0036297">
    <property type="term" value="P:interstrand cross-link repair"/>
    <property type="evidence" value="ECO:0007669"/>
    <property type="project" value="TreeGrafter"/>
</dbReference>
<dbReference type="Gene3D" id="3.40.50.300">
    <property type="entry name" value="P-loop containing nucleotide triphosphate hydrolases"/>
    <property type="match status" value="1"/>
</dbReference>
<evidence type="ECO:0000313" key="2">
    <source>
        <dbReference type="EMBL" id="GFP27576.1"/>
    </source>
</evidence>
<sequence length="257" mass="28149">MAREAAAVAGSEATLFFQSLDEGGAEMWSRWDMQDHPPDLLITNYSMLNIMLMRSFEAGIFDQTRAWIATDRSHVFHLVVDELHTYRGMPGTEVAYLLRVLLDRLGLTPDSEQLRIIAASASLESGSNGLKYLQSFFGRDRSRFTVVGGTTTPPNPAALSVCATFASAFRDFGCAVQDNTDNLTEPTRALAEAVGVNPADGESSRVLREVVLRSMAGEALRVACQINLLPQMTVGTSQMFVFKDECPSLDSHVSFLT</sequence>